<dbReference type="InterPro" id="IPR029052">
    <property type="entry name" value="Metallo-depent_PP-like"/>
</dbReference>
<dbReference type="OrthoDB" id="10252235at2759"/>
<feature type="domain" description="EF-hand" evidence="5">
    <location>
        <begin position="622"/>
        <end position="657"/>
    </location>
</feature>
<reference evidence="6" key="1">
    <citation type="submission" date="2021-02" db="EMBL/GenBank/DDBJ databases">
        <authorList>
            <person name="Dougan E. K."/>
            <person name="Rhodes N."/>
            <person name="Thang M."/>
            <person name="Chan C."/>
        </authorList>
    </citation>
    <scope>NUCLEOTIDE SEQUENCE</scope>
</reference>
<sequence length="658" mass="71201">MLRVRALPQGSCSVFSFNRLPGLWGRAMGCGSSVNSVSLDPDPVIPVQKSPPAASIQNVDVIDAGCDNIDEPEPEEISKEPLGECRLRVFHVNDVYTLENFPLLRSCIDALSDGIDAANVLVTLGGDFLAPSLLSSVDHGRGVVAVMNSLPVHAVCFGNHECDIPFLSMCQRVQEFKGVWLNSNIPTFSEEPGLGSLVDNHVIKLAGGRSVALLGLLCGGGKDASLYRKGAFNGHAAKIVPVLEAVDDAVTRVRRVHPHVDCIIPLTHQELRDDVEMANRGHNFPVILGGHDHHVVNELHNNTHIVKAGSDLFNVAVVDLVWAEGTPARSAPTSVSIQLVPLATPPKYKGPPLELVYKADPAVLEEVQKRQRPAEELKEATLAVYPADGSLTSVGVRLGERSMATLICTALRDVAGGDGALINAGSIRGNKTYSDGKVRFADLNAECPYPSSQIVVNIPGAILFEAIAESRAPWRGVVSATQRVDSEPGTSRDALHCDDNMKVDPNTSMVFQVAGQPFDPDRVYHIVIDSFIMRTNVVFKRFAEAHPDAIPSDESGQPALPMLVRYFCNRIWANLCDVNGDGTVEMHEVDEFFDEADTDGNGEIDLDELMVAMSFRLGDLDVSRILAEQCISFADADKNGTISKSELRAFIESEIIKK</sequence>
<protein>
    <submittedName>
        <fullName evidence="6">YunD protein</fullName>
    </submittedName>
</protein>
<evidence type="ECO:0000259" key="5">
    <source>
        <dbReference type="PROSITE" id="PS50222"/>
    </source>
</evidence>
<dbReference type="InterPro" id="IPR004843">
    <property type="entry name" value="Calcineurin-like_PHP"/>
</dbReference>
<keyword evidence="4" id="KW-0378">Hydrolase</keyword>
<dbReference type="SUPFAM" id="SSF56300">
    <property type="entry name" value="Metallo-dependent phosphatases"/>
    <property type="match status" value="1"/>
</dbReference>
<dbReference type="InterPro" id="IPR002048">
    <property type="entry name" value="EF_hand_dom"/>
</dbReference>
<dbReference type="Pfam" id="PF00149">
    <property type="entry name" value="Metallophos"/>
    <property type="match status" value="1"/>
</dbReference>
<dbReference type="InterPro" id="IPR008334">
    <property type="entry name" value="5'-Nucleotdase_C"/>
</dbReference>
<dbReference type="PRINTS" id="PR01607">
    <property type="entry name" value="APYRASEFAMLY"/>
</dbReference>
<comment type="caution">
    <text evidence="6">The sequence shown here is derived from an EMBL/GenBank/DDBJ whole genome shotgun (WGS) entry which is preliminary data.</text>
</comment>
<keyword evidence="7" id="KW-1185">Reference proteome</keyword>
<dbReference type="Proteomes" id="UP000604046">
    <property type="component" value="Unassembled WGS sequence"/>
</dbReference>
<evidence type="ECO:0000313" key="7">
    <source>
        <dbReference type="Proteomes" id="UP000604046"/>
    </source>
</evidence>
<gene>
    <name evidence="6" type="primary">yunD</name>
    <name evidence="6" type="ORF">SNAT2548_LOCUS34378</name>
</gene>
<dbReference type="EMBL" id="CAJNDS010002804">
    <property type="protein sequence ID" value="CAE7604441.1"/>
    <property type="molecule type" value="Genomic_DNA"/>
</dbReference>
<dbReference type="SUPFAM" id="SSF47473">
    <property type="entry name" value="EF-hand"/>
    <property type="match status" value="1"/>
</dbReference>
<evidence type="ECO:0000313" key="6">
    <source>
        <dbReference type="EMBL" id="CAE7604441.1"/>
    </source>
</evidence>
<dbReference type="GO" id="GO:0005509">
    <property type="term" value="F:calcium ion binding"/>
    <property type="evidence" value="ECO:0007669"/>
    <property type="project" value="InterPro"/>
</dbReference>
<evidence type="ECO:0000256" key="2">
    <source>
        <dbReference type="ARBA" id="ARBA00022729"/>
    </source>
</evidence>
<dbReference type="InterPro" id="IPR036907">
    <property type="entry name" value="5'-Nucleotdase_C_sf"/>
</dbReference>
<dbReference type="CDD" id="cd00051">
    <property type="entry name" value="EFh"/>
    <property type="match status" value="1"/>
</dbReference>
<comment type="similarity">
    <text evidence="1 4">Belongs to the 5'-nucleotidase family.</text>
</comment>
<keyword evidence="2" id="KW-0732">Signal</keyword>
<dbReference type="PROSITE" id="PS50222">
    <property type="entry name" value="EF_HAND_2"/>
    <property type="match status" value="2"/>
</dbReference>
<dbReference type="InterPro" id="IPR011992">
    <property type="entry name" value="EF-hand-dom_pair"/>
</dbReference>
<dbReference type="GO" id="GO:0009166">
    <property type="term" value="P:nucleotide catabolic process"/>
    <property type="evidence" value="ECO:0007669"/>
    <property type="project" value="InterPro"/>
</dbReference>
<dbReference type="Pfam" id="PF00036">
    <property type="entry name" value="EF-hand_1"/>
    <property type="match status" value="1"/>
</dbReference>
<keyword evidence="4" id="KW-0547">Nucleotide-binding</keyword>
<proteinExistence type="inferred from homology"/>
<dbReference type="GO" id="GO:0016787">
    <property type="term" value="F:hydrolase activity"/>
    <property type="evidence" value="ECO:0007669"/>
    <property type="project" value="UniProtKB-KW"/>
</dbReference>
<evidence type="ECO:0000256" key="4">
    <source>
        <dbReference type="RuleBase" id="RU362119"/>
    </source>
</evidence>
<accession>A0A812V8M5</accession>
<name>A0A812V8M5_9DINO</name>
<keyword evidence="3" id="KW-0106">Calcium</keyword>
<dbReference type="InterPro" id="IPR006179">
    <property type="entry name" value="5_nucleotidase/apyrase"/>
</dbReference>
<dbReference type="PANTHER" id="PTHR11575:SF48">
    <property type="entry name" value="5'-NUCLEOTIDASE"/>
    <property type="match status" value="1"/>
</dbReference>
<dbReference type="Pfam" id="PF13202">
    <property type="entry name" value="EF-hand_5"/>
    <property type="match status" value="1"/>
</dbReference>
<dbReference type="SMART" id="SM00054">
    <property type="entry name" value="EFh"/>
    <property type="match status" value="2"/>
</dbReference>
<feature type="domain" description="EF-hand" evidence="5">
    <location>
        <begin position="584"/>
        <end position="619"/>
    </location>
</feature>
<dbReference type="SUPFAM" id="SSF55816">
    <property type="entry name" value="5'-nucleotidase (syn. UDP-sugar hydrolase), C-terminal domain"/>
    <property type="match status" value="1"/>
</dbReference>
<dbReference type="Gene3D" id="1.10.238.10">
    <property type="entry name" value="EF-hand"/>
    <property type="match status" value="1"/>
</dbReference>
<dbReference type="GO" id="GO:0000166">
    <property type="term" value="F:nucleotide binding"/>
    <property type="evidence" value="ECO:0007669"/>
    <property type="project" value="UniProtKB-KW"/>
</dbReference>
<dbReference type="PANTHER" id="PTHR11575">
    <property type="entry name" value="5'-NUCLEOTIDASE-RELATED"/>
    <property type="match status" value="1"/>
</dbReference>
<dbReference type="Gene3D" id="3.60.21.10">
    <property type="match status" value="1"/>
</dbReference>
<dbReference type="Gene3D" id="3.90.780.10">
    <property type="entry name" value="5'-Nucleotidase, C-terminal domain"/>
    <property type="match status" value="1"/>
</dbReference>
<evidence type="ECO:0000256" key="3">
    <source>
        <dbReference type="ARBA" id="ARBA00022837"/>
    </source>
</evidence>
<dbReference type="InterPro" id="IPR018247">
    <property type="entry name" value="EF_Hand_1_Ca_BS"/>
</dbReference>
<evidence type="ECO:0000256" key="1">
    <source>
        <dbReference type="ARBA" id="ARBA00006654"/>
    </source>
</evidence>
<dbReference type="Pfam" id="PF02872">
    <property type="entry name" value="5_nucleotid_C"/>
    <property type="match status" value="1"/>
</dbReference>
<dbReference type="AlphaFoldDB" id="A0A812V8M5"/>
<dbReference type="PROSITE" id="PS00018">
    <property type="entry name" value="EF_HAND_1"/>
    <property type="match status" value="2"/>
</dbReference>
<organism evidence="6 7">
    <name type="scientific">Symbiodinium natans</name>
    <dbReference type="NCBI Taxonomy" id="878477"/>
    <lineage>
        <taxon>Eukaryota</taxon>
        <taxon>Sar</taxon>
        <taxon>Alveolata</taxon>
        <taxon>Dinophyceae</taxon>
        <taxon>Suessiales</taxon>
        <taxon>Symbiodiniaceae</taxon>
        <taxon>Symbiodinium</taxon>
    </lineage>
</organism>